<dbReference type="EMBL" id="ACYG01000024">
    <property type="protein sequence ID" value="EEV17705.1"/>
    <property type="molecule type" value="Genomic_DNA"/>
</dbReference>
<protein>
    <submittedName>
        <fullName evidence="1">Tat pathway signal sequence domain protein</fullName>
    </submittedName>
</protein>
<gene>
    <name evidence="1" type="ORF">CAMGR0001_0537</name>
</gene>
<dbReference type="PANTHER" id="PTHR30632:SF0">
    <property type="entry name" value="SULFATE-BINDING PROTEIN"/>
    <property type="match status" value="1"/>
</dbReference>
<dbReference type="Pfam" id="PF13531">
    <property type="entry name" value="SBP_bac_11"/>
    <property type="match status" value="1"/>
</dbReference>
<dbReference type="InterPro" id="IPR050682">
    <property type="entry name" value="ModA/WtpA"/>
</dbReference>
<organism evidence="1 2">
    <name type="scientific">Campylobacter gracilis RM3268</name>
    <dbReference type="NCBI Taxonomy" id="553220"/>
    <lineage>
        <taxon>Bacteria</taxon>
        <taxon>Pseudomonadati</taxon>
        <taxon>Campylobacterota</taxon>
        <taxon>Epsilonproteobacteria</taxon>
        <taxon>Campylobacterales</taxon>
        <taxon>Campylobacteraceae</taxon>
        <taxon>Campylobacter</taxon>
    </lineage>
</organism>
<dbReference type="STRING" id="824.CGRAC_1816"/>
<evidence type="ECO:0000313" key="2">
    <source>
        <dbReference type="Proteomes" id="UP000005709"/>
    </source>
</evidence>
<dbReference type="PANTHER" id="PTHR30632">
    <property type="entry name" value="MOLYBDATE-BINDING PERIPLASMIC PROTEIN"/>
    <property type="match status" value="1"/>
</dbReference>
<evidence type="ECO:0000313" key="1">
    <source>
        <dbReference type="EMBL" id="EEV17705.1"/>
    </source>
</evidence>
<dbReference type="eggNOG" id="COG0725">
    <property type="taxonomic scope" value="Bacteria"/>
</dbReference>
<dbReference type="GO" id="GO:0030973">
    <property type="term" value="F:molybdate ion binding"/>
    <property type="evidence" value="ECO:0007669"/>
    <property type="project" value="TreeGrafter"/>
</dbReference>
<proteinExistence type="predicted"/>
<dbReference type="GO" id="GO:0015689">
    <property type="term" value="P:molybdate ion transport"/>
    <property type="evidence" value="ECO:0007669"/>
    <property type="project" value="TreeGrafter"/>
</dbReference>
<name>C8PHU1_9BACT</name>
<sequence>MKFKEIDESRRGFLKGALAAAAIARPEAMLAGYTPFKPGSLQVWSCGGLSEAFNELNAIYESRTGHNIQYTGAFAGALGKSLLALQGKTEVFGARVLELSQKLRKAGLSLRFRPLCFTDYVLVVPKGNPAGIRDLKDLAEPGVRVMLPLRASPPGSGPVKGILKNSGLTGSVMKNMVANGSCVIQMMCDLVDGKGDASIIEKRLTTHDRFKDKIEYMPIDEKLIPPGPLTFTLNIMKYVKDEKLADDFSDFVCSVEGQEIFERHGFTSIHSARGLELIERFGVKDV</sequence>
<dbReference type="Gene3D" id="3.40.190.10">
    <property type="entry name" value="Periplasmic binding protein-like II"/>
    <property type="match status" value="2"/>
</dbReference>
<accession>C8PHU1</accession>
<dbReference type="RefSeq" id="WP_005871294.1">
    <property type="nucleotide sequence ID" value="NZ_ACYG01000024.1"/>
</dbReference>
<comment type="caution">
    <text evidence="1">The sequence shown here is derived from an EMBL/GenBank/DDBJ whole genome shotgun (WGS) entry which is preliminary data.</text>
</comment>
<dbReference type="SUPFAM" id="SSF53850">
    <property type="entry name" value="Periplasmic binding protein-like II"/>
    <property type="match status" value="1"/>
</dbReference>
<dbReference type="AlphaFoldDB" id="C8PHU1"/>
<dbReference type="OrthoDB" id="9786399at2"/>
<dbReference type="Proteomes" id="UP000005709">
    <property type="component" value="Unassembled WGS sequence"/>
</dbReference>
<keyword evidence="2" id="KW-1185">Reference proteome</keyword>
<reference evidence="1 2" key="1">
    <citation type="submission" date="2009-07" db="EMBL/GenBank/DDBJ databases">
        <authorList>
            <person name="Madupu R."/>
            <person name="Sebastian Y."/>
            <person name="Durkin A.S."/>
            <person name="Torralba M."/>
            <person name="Methe B."/>
            <person name="Sutton G.G."/>
            <person name="Strausberg R.L."/>
            <person name="Nelson K.E."/>
        </authorList>
    </citation>
    <scope>NUCLEOTIDE SEQUENCE [LARGE SCALE GENOMIC DNA]</scope>
    <source>
        <strain evidence="1 2">RM3268</strain>
    </source>
</reference>